<name>A0A414AED5_9FIRM</name>
<keyword evidence="1" id="KW-0472">Membrane</keyword>
<dbReference type="EMBL" id="QSHZ01000073">
    <property type="protein sequence ID" value="RHC45561.1"/>
    <property type="molecule type" value="Genomic_DNA"/>
</dbReference>
<gene>
    <name evidence="2" type="ORF">DW839_32225</name>
</gene>
<evidence type="ECO:0000313" key="3">
    <source>
        <dbReference type="Proteomes" id="UP000283975"/>
    </source>
</evidence>
<evidence type="ECO:0000256" key="1">
    <source>
        <dbReference type="SAM" id="Phobius"/>
    </source>
</evidence>
<feature type="transmembrane region" description="Helical" evidence="1">
    <location>
        <begin position="34"/>
        <end position="54"/>
    </location>
</feature>
<dbReference type="RefSeq" id="WP_002578847.1">
    <property type="nucleotide sequence ID" value="NZ_CAUDQH010000050.1"/>
</dbReference>
<comment type="caution">
    <text evidence="2">The sequence shown here is derived from an EMBL/GenBank/DDBJ whole genome shotgun (WGS) entry which is preliminary data.</text>
</comment>
<sequence>MNIENQKDKPTWEGLEQYFAVEVIEQSKRNAKHWFIAFLVTLAALIGTNAAWLYTAGTYDYVSQDGTGLNNINTGTQGDLENGTESQD</sequence>
<dbReference type="AlphaFoldDB" id="A0A414AED5"/>
<dbReference type="Proteomes" id="UP000283975">
    <property type="component" value="Unassembled WGS sequence"/>
</dbReference>
<protein>
    <submittedName>
        <fullName evidence="2">Uncharacterized protein</fullName>
    </submittedName>
</protein>
<organism evidence="2 3">
    <name type="scientific">Enterocloster bolteae</name>
    <dbReference type="NCBI Taxonomy" id="208479"/>
    <lineage>
        <taxon>Bacteria</taxon>
        <taxon>Bacillati</taxon>
        <taxon>Bacillota</taxon>
        <taxon>Clostridia</taxon>
        <taxon>Lachnospirales</taxon>
        <taxon>Lachnospiraceae</taxon>
        <taxon>Enterocloster</taxon>
    </lineage>
</organism>
<reference evidence="2 3" key="1">
    <citation type="submission" date="2018-08" db="EMBL/GenBank/DDBJ databases">
        <title>A genome reference for cultivated species of the human gut microbiota.</title>
        <authorList>
            <person name="Zou Y."/>
            <person name="Xue W."/>
            <person name="Luo G."/>
        </authorList>
    </citation>
    <scope>NUCLEOTIDE SEQUENCE [LARGE SCALE GENOMIC DNA]</scope>
    <source>
        <strain evidence="2 3">AM35-14</strain>
    </source>
</reference>
<proteinExistence type="predicted"/>
<keyword evidence="1" id="KW-1133">Transmembrane helix</keyword>
<keyword evidence="1" id="KW-0812">Transmembrane</keyword>
<evidence type="ECO:0000313" key="2">
    <source>
        <dbReference type="EMBL" id="RHC45561.1"/>
    </source>
</evidence>
<accession>A0A414AED5</accession>